<evidence type="ECO:0000256" key="1">
    <source>
        <dbReference type="SAM" id="MobiDB-lite"/>
    </source>
</evidence>
<dbReference type="Gene3D" id="3.30.420.10">
    <property type="entry name" value="Ribonuclease H-like superfamily/Ribonuclease H"/>
    <property type="match status" value="1"/>
</dbReference>
<feature type="compositionally biased region" description="Polar residues" evidence="1">
    <location>
        <begin position="1048"/>
        <end position="1057"/>
    </location>
</feature>
<feature type="signal peptide" evidence="2">
    <location>
        <begin position="1"/>
        <end position="21"/>
    </location>
</feature>
<dbReference type="AlphaFoldDB" id="A0A6L2LIK6"/>
<reference evidence="4" key="1">
    <citation type="journal article" date="2019" name="Sci. Rep.">
        <title>Draft genome of Tanacetum cinerariifolium, the natural source of mosquito coil.</title>
        <authorList>
            <person name="Yamashiro T."/>
            <person name="Shiraishi A."/>
            <person name="Satake H."/>
            <person name="Nakayama K."/>
        </authorList>
    </citation>
    <scope>NUCLEOTIDE SEQUENCE</scope>
</reference>
<feature type="chain" id="PRO_5026926126" evidence="2">
    <location>
        <begin position="22"/>
        <end position="1114"/>
    </location>
</feature>
<feature type="compositionally biased region" description="Basic and acidic residues" evidence="1">
    <location>
        <begin position="1058"/>
        <end position="1081"/>
    </location>
</feature>
<evidence type="ECO:0000259" key="3">
    <source>
        <dbReference type="PROSITE" id="PS50994"/>
    </source>
</evidence>
<gene>
    <name evidence="4" type="ORF">Tci_032815</name>
</gene>
<keyword evidence="2" id="KW-0732">Signal</keyword>
<dbReference type="InterPro" id="IPR012337">
    <property type="entry name" value="RNaseH-like_sf"/>
</dbReference>
<dbReference type="PANTHER" id="PTHR42648:SF32">
    <property type="entry name" value="RIBONUCLEASE H-LIKE DOMAIN, GAG-PRE-INTEGRASE DOMAIN PROTEIN-RELATED"/>
    <property type="match status" value="1"/>
</dbReference>
<comment type="caution">
    <text evidence="4">The sequence shown here is derived from an EMBL/GenBank/DDBJ whole genome shotgun (WGS) entry which is preliminary data.</text>
</comment>
<feature type="region of interest" description="Disordered" evidence="1">
    <location>
        <begin position="1048"/>
        <end position="1082"/>
    </location>
</feature>
<dbReference type="InterPro" id="IPR039537">
    <property type="entry name" value="Retrotran_Ty1/copia-like"/>
</dbReference>
<organism evidence="4">
    <name type="scientific">Tanacetum cinerariifolium</name>
    <name type="common">Dalmatian daisy</name>
    <name type="synonym">Chrysanthemum cinerariifolium</name>
    <dbReference type="NCBI Taxonomy" id="118510"/>
    <lineage>
        <taxon>Eukaryota</taxon>
        <taxon>Viridiplantae</taxon>
        <taxon>Streptophyta</taxon>
        <taxon>Embryophyta</taxon>
        <taxon>Tracheophyta</taxon>
        <taxon>Spermatophyta</taxon>
        <taxon>Magnoliopsida</taxon>
        <taxon>eudicotyledons</taxon>
        <taxon>Gunneridae</taxon>
        <taxon>Pentapetalae</taxon>
        <taxon>asterids</taxon>
        <taxon>campanulids</taxon>
        <taxon>Asterales</taxon>
        <taxon>Asteraceae</taxon>
        <taxon>Asteroideae</taxon>
        <taxon>Anthemideae</taxon>
        <taxon>Anthemidinae</taxon>
        <taxon>Tanacetum</taxon>
    </lineage>
</organism>
<feature type="domain" description="Integrase catalytic" evidence="3">
    <location>
        <begin position="621"/>
        <end position="713"/>
    </location>
</feature>
<dbReference type="GO" id="GO:0003676">
    <property type="term" value="F:nucleic acid binding"/>
    <property type="evidence" value="ECO:0007669"/>
    <property type="project" value="InterPro"/>
</dbReference>
<dbReference type="InterPro" id="IPR057670">
    <property type="entry name" value="SH3_retrovirus"/>
</dbReference>
<dbReference type="SUPFAM" id="SSF53098">
    <property type="entry name" value="Ribonuclease H-like"/>
    <property type="match status" value="1"/>
</dbReference>
<dbReference type="InterPro" id="IPR001584">
    <property type="entry name" value="Integrase_cat-core"/>
</dbReference>
<name>A0A6L2LIK6_TANCI</name>
<evidence type="ECO:0000313" key="4">
    <source>
        <dbReference type="EMBL" id="GEU60837.1"/>
    </source>
</evidence>
<dbReference type="Pfam" id="PF25597">
    <property type="entry name" value="SH3_retrovirus"/>
    <property type="match status" value="1"/>
</dbReference>
<dbReference type="PROSITE" id="PS50994">
    <property type="entry name" value="INTEGRASE"/>
    <property type="match status" value="1"/>
</dbReference>
<accession>A0A6L2LIK6</accession>
<dbReference type="EMBL" id="BKCJ010004403">
    <property type="protein sequence ID" value="GEU60837.1"/>
    <property type="molecule type" value="Genomic_DNA"/>
</dbReference>
<dbReference type="PANTHER" id="PTHR42648">
    <property type="entry name" value="TRANSPOSASE, PUTATIVE-RELATED"/>
    <property type="match status" value="1"/>
</dbReference>
<dbReference type="GO" id="GO:0015074">
    <property type="term" value="P:DNA integration"/>
    <property type="evidence" value="ECO:0007669"/>
    <property type="project" value="InterPro"/>
</dbReference>
<dbReference type="InterPro" id="IPR036397">
    <property type="entry name" value="RNaseH_sf"/>
</dbReference>
<proteinExistence type="predicted"/>
<sequence>MRLSMRSWVTDWCGLSLLLLGGGPKCQETIRDTIAQTKFKSVSKHFNDSLLKRGNTLQSDDDNLKLDELMALCTNLQNKVLDLEKTTTTQHHEIASLKKRVKNPLIIKKVWEVFVAGKNENVVEKVVDAAQVSTAATTVTITTEEISLAQALEALKTSKPKVKGIVFQEPEHVKPNKKDQIRLDEEVAKRIQSVGIEAVIDYALWEVIDNGATLPKTQVVKGVTTEMPITTAKEKAQRRLKDAKKLLEAVEKRFGRNAAIKKTQRNLLKQHYENFTAPISEMLDQTFDRHQKNKVDLDTMSTNDLYNKLKVYELEIKGMSSSSSSTQNMAFVSPLNNNTSSTNGTVNTAQTVNTAHEVLLIALNQPNSPQLIHEDLEKIHLDDKEEMDLRWKMAMLTIRARRFLKKTGRNLTFNGNETICFDKSNVECYNCHKRRHFSREYRAPRNQDNKYKESSRRSVPMETSAFTTLLSSDGFGGYDWSDQAEEGPNYLIILLVVGWPGEWSSGGKTAGKKNDEFVNKPVVKNYKANSSKEELKVVRKNDDAQIIKEWVSDNEEKDGNPQMDLQDQGVIDIGCLRHMKGNMSFLTDYKEIDRGYVSFGRNLKRGKITGKDHMVKVTRCDNGTEFKKREMNQFCEMNGILRQYSVAKIPQQNGVAERRNMTLIETARTMLANFKLRTTFWAEAVNTACYADEGFFVGYSLNSKAFRVFISRTRIVEENLHIRFSESTPNVVGNDQEKEDNELPFDPNIHALEDVSIINFSTDDEDDGIMADINNLDTIIQVSPILTIRIHKDHPLDQVIRDLQSATKTRKMLKNLEERGFIYRSQDCKHIYEIQKPLLKDEDGKEVDVSTYRYQVNLKTSHLYAMKRIFRKPKRKDTQVPQPSGLTKYVIDGAVYKELGDSLVRAATAASSLEAEQDMVPKTTRDTIAQTRRVKKLRKRNRSRTHKLKRLYKVSLSARVESFEDEEILGEDASKQERRIFAIDADDEITLVNDAKMFNVDDLGGEEVFVAKQNDNVVEEVVNAAQVSTAAITKPKVKGIVFQEPGKSTPTIISSQHSQDKGKGIMIKEHVKPKNKDQIRLDEEDAKSLQAEFNKEERLARERELKKNKKPIFP</sequence>
<evidence type="ECO:0000256" key="2">
    <source>
        <dbReference type="SAM" id="SignalP"/>
    </source>
</evidence>
<protein>
    <submittedName>
        <fullName evidence="4">Ribonuclease H-like domain-containing protein</fullName>
    </submittedName>
</protein>